<accession>A0ABS6WMD7</accession>
<dbReference type="EMBL" id="JAHWQX010000002">
    <property type="protein sequence ID" value="MBW3097129.1"/>
    <property type="molecule type" value="Genomic_DNA"/>
</dbReference>
<evidence type="ECO:0000259" key="2">
    <source>
        <dbReference type="Pfam" id="PF06568"/>
    </source>
</evidence>
<gene>
    <name evidence="3" type="ORF">KY465_07535</name>
</gene>
<evidence type="ECO:0000256" key="1">
    <source>
        <dbReference type="SAM" id="Phobius"/>
    </source>
</evidence>
<dbReference type="Proteomes" id="UP001430804">
    <property type="component" value="Unassembled WGS sequence"/>
</dbReference>
<dbReference type="InterPro" id="IPR009506">
    <property type="entry name" value="YjiS-like"/>
</dbReference>
<name>A0ABS6WMD7_9HYPH</name>
<sequence>MAQSATVSRSPAAKSPLAGLTSYATRILVLGVGAMRLRARNRRAARILAEMTPEQLADIGLTRHDLAASIRAESQGDFTRELARRARLNAQSGLR</sequence>
<evidence type="ECO:0000313" key="3">
    <source>
        <dbReference type="EMBL" id="MBW3097129.1"/>
    </source>
</evidence>
<dbReference type="Pfam" id="PF06568">
    <property type="entry name" value="YjiS-like"/>
    <property type="match status" value="1"/>
</dbReference>
<keyword evidence="1" id="KW-0812">Transmembrane</keyword>
<reference evidence="3" key="1">
    <citation type="submission" date="2021-07" db="EMBL/GenBank/DDBJ databases">
        <title>Pseudohoeflea marina sp. nov. a polyhydroxyalcanoate-producing bacterium.</title>
        <authorList>
            <person name="Zheng W."/>
            <person name="Yu S."/>
            <person name="Huang Y."/>
        </authorList>
    </citation>
    <scope>NUCLEOTIDE SEQUENCE</scope>
    <source>
        <strain evidence="3">DP4N28-3</strain>
    </source>
</reference>
<comment type="caution">
    <text evidence="3">The sequence shown here is derived from an EMBL/GenBank/DDBJ whole genome shotgun (WGS) entry which is preliminary data.</text>
</comment>
<protein>
    <submittedName>
        <fullName evidence="3">DUF1127 domain-containing protein</fullName>
    </submittedName>
</protein>
<feature type="transmembrane region" description="Helical" evidence="1">
    <location>
        <begin position="20"/>
        <end position="37"/>
    </location>
</feature>
<evidence type="ECO:0000313" key="4">
    <source>
        <dbReference type="Proteomes" id="UP001430804"/>
    </source>
</evidence>
<keyword evidence="1" id="KW-1133">Transmembrane helix</keyword>
<keyword evidence="1" id="KW-0472">Membrane</keyword>
<feature type="domain" description="YjiS-like" evidence="2">
    <location>
        <begin position="34"/>
        <end position="66"/>
    </location>
</feature>
<keyword evidence="4" id="KW-1185">Reference proteome</keyword>
<organism evidence="3 4">
    <name type="scientific">Pseudohoeflea coraliihabitans</name>
    <dbReference type="NCBI Taxonomy" id="2860393"/>
    <lineage>
        <taxon>Bacteria</taxon>
        <taxon>Pseudomonadati</taxon>
        <taxon>Pseudomonadota</taxon>
        <taxon>Alphaproteobacteria</taxon>
        <taxon>Hyphomicrobiales</taxon>
        <taxon>Rhizobiaceae</taxon>
        <taxon>Pseudohoeflea</taxon>
    </lineage>
</organism>
<proteinExistence type="predicted"/>